<evidence type="ECO:0000256" key="2">
    <source>
        <dbReference type="ARBA" id="ARBA00022741"/>
    </source>
</evidence>
<accession>A0A135TXA8</accession>
<dbReference type="OrthoDB" id="21243at2759"/>
<keyword evidence="9" id="KW-1185">Reference proteome</keyword>
<dbReference type="GO" id="GO:0004824">
    <property type="term" value="F:lysine-tRNA ligase activity"/>
    <property type="evidence" value="ECO:0007669"/>
    <property type="project" value="InterPro"/>
</dbReference>
<evidence type="ECO:0000256" key="6">
    <source>
        <dbReference type="SAM" id="MobiDB-lite"/>
    </source>
</evidence>
<keyword evidence="1" id="KW-0436">Ligase</keyword>
<feature type="compositionally biased region" description="Basic and acidic residues" evidence="6">
    <location>
        <begin position="89"/>
        <end position="99"/>
    </location>
</feature>
<dbReference type="Pfam" id="PF01336">
    <property type="entry name" value="tRNA_anti-codon"/>
    <property type="match status" value="1"/>
</dbReference>
<dbReference type="FunFam" id="3.30.930.10:FF:000094">
    <property type="entry name" value="Lysine--tRNA ligase, mitochondrial"/>
    <property type="match status" value="1"/>
</dbReference>
<dbReference type="CDD" id="cd04322">
    <property type="entry name" value="LysRS_N"/>
    <property type="match status" value="1"/>
</dbReference>
<dbReference type="GO" id="GO:0005739">
    <property type="term" value="C:mitochondrion"/>
    <property type="evidence" value="ECO:0007669"/>
    <property type="project" value="TreeGrafter"/>
</dbReference>
<dbReference type="InterPro" id="IPR044136">
    <property type="entry name" value="Lys-tRNA-ligase_II_N"/>
</dbReference>
<organism evidence="8 9">
    <name type="scientific">Colletotrichum salicis</name>
    <dbReference type="NCBI Taxonomy" id="1209931"/>
    <lineage>
        <taxon>Eukaryota</taxon>
        <taxon>Fungi</taxon>
        <taxon>Dikarya</taxon>
        <taxon>Ascomycota</taxon>
        <taxon>Pezizomycotina</taxon>
        <taxon>Sordariomycetes</taxon>
        <taxon>Hypocreomycetidae</taxon>
        <taxon>Glomerellales</taxon>
        <taxon>Glomerellaceae</taxon>
        <taxon>Colletotrichum</taxon>
        <taxon>Colletotrichum acutatum species complex</taxon>
    </lineage>
</organism>
<keyword evidence="3" id="KW-0067">ATP-binding</keyword>
<dbReference type="InterPro" id="IPR006195">
    <property type="entry name" value="aa-tRNA-synth_II"/>
</dbReference>
<dbReference type="GO" id="GO:0005524">
    <property type="term" value="F:ATP binding"/>
    <property type="evidence" value="ECO:0007669"/>
    <property type="project" value="UniProtKB-KW"/>
</dbReference>
<dbReference type="SUPFAM" id="SSF50249">
    <property type="entry name" value="Nucleic acid-binding proteins"/>
    <property type="match status" value="1"/>
</dbReference>
<dbReference type="Proteomes" id="UP000070121">
    <property type="component" value="Unassembled WGS sequence"/>
</dbReference>
<dbReference type="GO" id="GO:0000049">
    <property type="term" value="F:tRNA binding"/>
    <property type="evidence" value="ECO:0007669"/>
    <property type="project" value="TreeGrafter"/>
</dbReference>
<sequence>MRAWGSSARLVQGKSDPDTIFWPHQEEPGSSWATMVETSEAMTLIQSLRLLRPATRTPHVARLAQSFHVGRPSGASVQDGPGGKRQKKDRVVREAEQRQQDTPAQGEAVRISEFKKMRLQALEEVRGKGVIKETHPRLVHRKKPMSVPAFRKVWEKKEELNDPSNAEVVTLYGRVQSVRLHGNKLVFVTIVNEFEKIQGMINYRNLGAHSPDMNIDTFKLFARLIEKGDHISITGRPTRTSTGELTLQAVVLPELLSPAMEQIPQTLTDPATKAAKRHVDMMVNPEVADVLRMRSHITKYMRDYFHDKSFLEFQTPILAENAGGAVARSFTTQATEFPSKELSLRIAPELWLKRLVIGGVHKVFEIGPAFRNEGIDGTHNPEFTMCEFYSAYTNLPELIDRTEELLSGLAHHCQELIDTKLTSLQPVDLSKFARPFRQLEFIPALEEALGFRFPKLTGKDAYSELVAVLALSKIEVPGGVPPTMPKLLDRLAAVYLEPKSFEGPLFITHHPTCMSPLAKSFVCPKTMQLVSARTELFVNGRELANMYEEENDPAAQARKLAEHRFFGTGKDAAPLEADDPHPLRDAPLDKSYIRALEAGLPPTGGWGCGVERLVMLFSGASRISDCLSFGTLRNVVGLSTEGPQNQTEESASNQAEEVASDPSKESAS</sequence>
<dbReference type="SUPFAM" id="SSF55681">
    <property type="entry name" value="Class II aaRS and biotin synthetases"/>
    <property type="match status" value="1"/>
</dbReference>
<keyword evidence="2" id="KW-0547">Nucleotide-binding</keyword>
<dbReference type="InterPro" id="IPR018149">
    <property type="entry name" value="Lys-tRNA-synth_II_C"/>
</dbReference>
<evidence type="ECO:0000256" key="1">
    <source>
        <dbReference type="ARBA" id="ARBA00022598"/>
    </source>
</evidence>
<dbReference type="EMBL" id="JFFI01001856">
    <property type="protein sequence ID" value="KXH52797.1"/>
    <property type="molecule type" value="Genomic_DNA"/>
</dbReference>
<dbReference type="InterPro" id="IPR004364">
    <property type="entry name" value="Aa-tRNA-synt_II"/>
</dbReference>
<dbReference type="Gene3D" id="3.30.930.10">
    <property type="entry name" value="Bira Bifunctional Protein, Domain 2"/>
    <property type="match status" value="1"/>
</dbReference>
<feature type="region of interest" description="Disordered" evidence="6">
    <location>
        <begin position="639"/>
        <end position="668"/>
    </location>
</feature>
<dbReference type="InterPro" id="IPR012340">
    <property type="entry name" value="NA-bd_OB-fold"/>
</dbReference>
<proteinExistence type="predicted"/>
<feature type="region of interest" description="Disordered" evidence="6">
    <location>
        <begin position="1"/>
        <end position="22"/>
    </location>
</feature>
<evidence type="ECO:0000313" key="9">
    <source>
        <dbReference type="Proteomes" id="UP000070121"/>
    </source>
</evidence>
<dbReference type="Pfam" id="PF00152">
    <property type="entry name" value="tRNA-synt_2"/>
    <property type="match status" value="1"/>
</dbReference>
<evidence type="ECO:0000313" key="8">
    <source>
        <dbReference type="EMBL" id="KXH52797.1"/>
    </source>
</evidence>
<dbReference type="PANTHER" id="PTHR42918:SF5">
    <property type="entry name" value="LYSINE--TRNA LIGASE, MITOCHONDRIAL"/>
    <property type="match status" value="1"/>
</dbReference>
<dbReference type="InterPro" id="IPR004365">
    <property type="entry name" value="NA-bd_OB_tRNA"/>
</dbReference>
<reference evidence="8 9" key="1">
    <citation type="submission" date="2014-02" db="EMBL/GenBank/DDBJ databases">
        <title>The genome sequence of Colletotrichum salicis CBS 607.94.</title>
        <authorList>
            <person name="Baroncelli R."/>
            <person name="Thon M.R."/>
        </authorList>
    </citation>
    <scope>NUCLEOTIDE SEQUENCE [LARGE SCALE GENOMIC DNA]</scope>
    <source>
        <strain evidence="8 9">CBS 607.94</strain>
    </source>
</reference>
<dbReference type="GO" id="GO:0070154">
    <property type="term" value="P:mitochondrial lysyl-tRNA aminoacylation"/>
    <property type="evidence" value="ECO:0007669"/>
    <property type="project" value="TreeGrafter"/>
</dbReference>
<dbReference type="Gene3D" id="2.40.50.140">
    <property type="entry name" value="Nucleic acid-binding proteins"/>
    <property type="match status" value="1"/>
</dbReference>
<dbReference type="PANTHER" id="PTHR42918">
    <property type="entry name" value="LYSYL-TRNA SYNTHETASE"/>
    <property type="match status" value="1"/>
</dbReference>
<protein>
    <recommendedName>
        <fullName evidence="5">Lysyl-tRNA synthetase</fullName>
    </recommendedName>
</protein>
<comment type="caution">
    <text evidence="8">The sequence shown here is derived from an EMBL/GenBank/DDBJ whole genome shotgun (WGS) entry which is preliminary data.</text>
</comment>
<evidence type="ECO:0000256" key="3">
    <source>
        <dbReference type="ARBA" id="ARBA00022840"/>
    </source>
</evidence>
<evidence type="ECO:0000256" key="4">
    <source>
        <dbReference type="ARBA" id="ARBA00023146"/>
    </source>
</evidence>
<dbReference type="STRING" id="1209931.A0A135TXA8"/>
<evidence type="ECO:0000256" key="5">
    <source>
        <dbReference type="ARBA" id="ARBA00030563"/>
    </source>
</evidence>
<feature type="domain" description="Aminoacyl-transfer RNA synthetases class-II family profile" evidence="7">
    <location>
        <begin position="291"/>
        <end position="617"/>
    </location>
</feature>
<dbReference type="InterPro" id="IPR045864">
    <property type="entry name" value="aa-tRNA-synth_II/BPL/LPL"/>
</dbReference>
<dbReference type="PRINTS" id="PR00982">
    <property type="entry name" value="TRNASYNTHLYS"/>
</dbReference>
<dbReference type="PROSITE" id="PS50862">
    <property type="entry name" value="AA_TRNA_LIGASE_II"/>
    <property type="match status" value="1"/>
</dbReference>
<dbReference type="AlphaFoldDB" id="A0A135TXA8"/>
<evidence type="ECO:0000259" key="7">
    <source>
        <dbReference type="PROSITE" id="PS50862"/>
    </source>
</evidence>
<feature type="region of interest" description="Disordered" evidence="6">
    <location>
        <begin position="65"/>
        <end position="107"/>
    </location>
</feature>
<name>A0A135TXA8_9PEZI</name>
<feature type="compositionally biased region" description="Polar residues" evidence="6">
    <location>
        <begin position="641"/>
        <end position="655"/>
    </location>
</feature>
<keyword evidence="4 8" id="KW-0030">Aminoacyl-tRNA synthetase</keyword>
<gene>
    <name evidence="8" type="ORF">CSAL01_10944</name>
</gene>